<keyword evidence="8 9" id="KW-0539">Nucleus</keyword>
<evidence type="ECO:0000256" key="2">
    <source>
        <dbReference type="ARBA" id="ARBA00010916"/>
    </source>
</evidence>
<comment type="similarity">
    <text evidence="2 9">Belongs to the EAF6 family.</text>
</comment>
<feature type="compositionally biased region" description="Low complexity" evidence="11">
    <location>
        <begin position="105"/>
        <end position="117"/>
    </location>
</feature>
<dbReference type="EMBL" id="KV454013">
    <property type="protein sequence ID" value="ODV96155.1"/>
    <property type="molecule type" value="Genomic_DNA"/>
</dbReference>
<dbReference type="PANTHER" id="PTHR13476">
    <property type="entry name" value="CHROMATIN MODIFICATION-RELATED PROTEIN MEAF6"/>
    <property type="match status" value="1"/>
</dbReference>
<comment type="function">
    <text evidence="9">Component of the NuA4 histone acetyltransferase complex which is involved in transcriptional activation of selected genes principally by acetylation of nucleosomal histone H4 and H2A. The NuA4 complex is also involved in DNA repair.</text>
</comment>
<proteinExistence type="inferred from homology"/>
<organism evidence="12 13">
    <name type="scientific">Pachysolen tannophilus NRRL Y-2460</name>
    <dbReference type="NCBI Taxonomy" id="669874"/>
    <lineage>
        <taxon>Eukaryota</taxon>
        <taxon>Fungi</taxon>
        <taxon>Dikarya</taxon>
        <taxon>Ascomycota</taxon>
        <taxon>Saccharomycotina</taxon>
        <taxon>Pichiomycetes</taxon>
        <taxon>Pachysolenaceae</taxon>
        <taxon>Pachysolen</taxon>
    </lineage>
</organism>
<keyword evidence="7 9" id="KW-0804">Transcription</keyword>
<keyword evidence="6 10" id="KW-0175">Coiled coil</keyword>
<keyword evidence="9" id="KW-0234">DNA repair</keyword>
<dbReference type="GO" id="GO:0006281">
    <property type="term" value="P:DNA repair"/>
    <property type="evidence" value="ECO:0007669"/>
    <property type="project" value="UniProtKB-UniRule"/>
</dbReference>
<dbReference type="AlphaFoldDB" id="A0A1E4TWM5"/>
<dbReference type="Proteomes" id="UP000094236">
    <property type="component" value="Unassembled WGS sequence"/>
</dbReference>
<evidence type="ECO:0000256" key="5">
    <source>
        <dbReference type="ARBA" id="ARBA00023015"/>
    </source>
</evidence>
<sequence length="142" mass="16155">MPSETSSNDLALTAEYEKLKKQLHHQIVNKRNLDRELTMLEEEIFNKETAYLSQGAYGNIIKGFTNFPKTSGSSNSRKKFSFTDDDRIFSLSSSTYVRHLKKINENGGNAENSSNVNFEELAEEDIDITPNSGKKKKKINEE</sequence>
<keyword evidence="4 9" id="KW-0156">Chromatin regulator</keyword>
<dbReference type="Pfam" id="PF09340">
    <property type="entry name" value="NuA4"/>
    <property type="match status" value="1"/>
</dbReference>
<dbReference type="GO" id="GO:0005634">
    <property type="term" value="C:nucleus"/>
    <property type="evidence" value="ECO:0007669"/>
    <property type="project" value="UniProtKB-SubCell"/>
</dbReference>
<dbReference type="GO" id="GO:0006325">
    <property type="term" value="P:chromatin organization"/>
    <property type="evidence" value="ECO:0007669"/>
    <property type="project" value="UniProtKB-KW"/>
</dbReference>
<keyword evidence="9" id="KW-0227">DNA damage</keyword>
<protein>
    <recommendedName>
        <fullName evidence="3 9">Chromatin modification-related protein EAF6</fullName>
    </recommendedName>
</protein>
<evidence type="ECO:0000256" key="4">
    <source>
        <dbReference type="ARBA" id="ARBA00022853"/>
    </source>
</evidence>
<feature type="compositionally biased region" description="Basic residues" evidence="11">
    <location>
        <begin position="133"/>
        <end position="142"/>
    </location>
</feature>
<accession>A0A1E4TWM5</accession>
<dbReference type="STRING" id="669874.A0A1E4TWM5"/>
<evidence type="ECO:0000256" key="9">
    <source>
        <dbReference type="RuleBase" id="RU368022"/>
    </source>
</evidence>
<evidence type="ECO:0000256" key="7">
    <source>
        <dbReference type="ARBA" id="ARBA00023163"/>
    </source>
</evidence>
<dbReference type="GO" id="GO:0035267">
    <property type="term" value="C:NuA4 histone acetyltransferase complex"/>
    <property type="evidence" value="ECO:0007669"/>
    <property type="project" value="UniProtKB-UniRule"/>
</dbReference>
<feature type="coiled-coil region" evidence="10">
    <location>
        <begin position="16"/>
        <end position="50"/>
    </location>
</feature>
<keyword evidence="13" id="KW-1185">Reference proteome</keyword>
<feature type="region of interest" description="Disordered" evidence="11">
    <location>
        <begin position="105"/>
        <end position="142"/>
    </location>
</feature>
<evidence type="ECO:0000256" key="1">
    <source>
        <dbReference type="ARBA" id="ARBA00004123"/>
    </source>
</evidence>
<comment type="subcellular location">
    <subcellularLocation>
        <location evidence="1 9">Nucleus</location>
    </subcellularLocation>
</comment>
<evidence type="ECO:0000256" key="8">
    <source>
        <dbReference type="ARBA" id="ARBA00023242"/>
    </source>
</evidence>
<comment type="subunit">
    <text evidence="9">Component of the NuA4 histone acetyltransferase complex.</text>
</comment>
<evidence type="ECO:0000313" key="13">
    <source>
        <dbReference type="Proteomes" id="UP000094236"/>
    </source>
</evidence>
<evidence type="ECO:0000256" key="10">
    <source>
        <dbReference type="SAM" id="Coils"/>
    </source>
</evidence>
<evidence type="ECO:0000256" key="3">
    <source>
        <dbReference type="ARBA" id="ARBA00018504"/>
    </source>
</evidence>
<evidence type="ECO:0000256" key="11">
    <source>
        <dbReference type="SAM" id="MobiDB-lite"/>
    </source>
</evidence>
<reference evidence="13" key="1">
    <citation type="submission" date="2016-05" db="EMBL/GenBank/DDBJ databases">
        <title>Comparative genomics of biotechnologically important yeasts.</title>
        <authorList>
            <consortium name="DOE Joint Genome Institute"/>
            <person name="Riley R."/>
            <person name="Haridas S."/>
            <person name="Wolfe K.H."/>
            <person name="Lopes M.R."/>
            <person name="Hittinger C.T."/>
            <person name="Goker M."/>
            <person name="Salamov A."/>
            <person name="Wisecaver J."/>
            <person name="Long T.M."/>
            <person name="Aerts A.L."/>
            <person name="Barry K."/>
            <person name="Choi C."/>
            <person name="Clum A."/>
            <person name="Coughlan A.Y."/>
            <person name="Deshpande S."/>
            <person name="Douglass A.P."/>
            <person name="Hanson S.J."/>
            <person name="Klenk H.-P."/>
            <person name="Labutti K."/>
            <person name="Lapidus A."/>
            <person name="Lindquist E."/>
            <person name="Lipzen A."/>
            <person name="Meier-Kolthoff J.P."/>
            <person name="Ohm R.A."/>
            <person name="Otillar R.P."/>
            <person name="Pangilinan J."/>
            <person name="Peng Y."/>
            <person name="Rokas A."/>
            <person name="Rosa C.A."/>
            <person name="Scheuner C."/>
            <person name="Sibirny A.A."/>
            <person name="Slot J.C."/>
            <person name="Stielow J.B."/>
            <person name="Sun H."/>
            <person name="Kurtzman C.P."/>
            <person name="Blackwell M."/>
            <person name="Grigoriev I.V."/>
            <person name="Jeffries T.W."/>
        </authorList>
    </citation>
    <scope>NUCLEOTIDE SEQUENCE [LARGE SCALE GENOMIC DNA]</scope>
    <source>
        <strain evidence="13">NRRL Y-2460</strain>
    </source>
</reference>
<dbReference type="OrthoDB" id="440324at2759"/>
<keyword evidence="5 9" id="KW-0805">Transcription regulation</keyword>
<dbReference type="InterPro" id="IPR015418">
    <property type="entry name" value="Eaf6"/>
</dbReference>
<gene>
    <name evidence="12" type="ORF">PACTADRAFT_80216</name>
</gene>
<evidence type="ECO:0000256" key="6">
    <source>
        <dbReference type="ARBA" id="ARBA00023054"/>
    </source>
</evidence>
<evidence type="ECO:0000313" key="12">
    <source>
        <dbReference type="EMBL" id="ODV96155.1"/>
    </source>
</evidence>
<name>A0A1E4TWM5_PACTA</name>